<evidence type="ECO:0000313" key="1">
    <source>
        <dbReference type="EMBL" id="PJC81286.1"/>
    </source>
</evidence>
<dbReference type="Gene3D" id="3.30.1490.300">
    <property type="match status" value="1"/>
</dbReference>
<protein>
    <recommendedName>
        <fullName evidence="3">SHS2 domain-containing protein</fullName>
    </recommendedName>
</protein>
<dbReference type="PANTHER" id="PTHR32432">
    <property type="entry name" value="CELL DIVISION PROTEIN FTSA-RELATED"/>
    <property type="match status" value="1"/>
</dbReference>
<dbReference type="InterPro" id="IPR005883">
    <property type="entry name" value="PilM"/>
</dbReference>
<evidence type="ECO:0000313" key="2">
    <source>
        <dbReference type="Proteomes" id="UP000229370"/>
    </source>
</evidence>
<dbReference type="EMBL" id="PFQK01000093">
    <property type="protein sequence ID" value="PJC81286.1"/>
    <property type="molecule type" value="Genomic_DNA"/>
</dbReference>
<dbReference type="Gene3D" id="3.30.420.40">
    <property type="match status" value="2"/>
</dbReference>
<dbReference type="InterPro" id="IPR043129">
    <property type="entry name" value="ATPase_NBD"/>
</dbReference>
<name>A0A2M8GL47_9BACT</name>
<proteinExistence type="predicted"/>
<dbReference type="Pfam" id="PF11104">
    <property type="entry name" value="PilM_2"/>
    <property type="match status" value="1"/>
</dbReference>
<dbReference type="InterPro" id="IPR050696">
    <property type="entry name" value="FtsA/MreB"/>
</dbReference>
<accession>A0A2M8GL47</accession>
<dbReference type="SUPFAM" id="SSF53067">
    <property type="entry name" value="Actin-like ATPase domain"/>
    <property type="match status" value="1"/>
</dbReference>
<dbReference type="Proteomes" id="UP000229370">
    <property type="component" value="Unassembled WGS sequence"/>
</dbReference>
<dbReference type="AlphaFoldDB" id="A0A2M8GL47"/>
<sequence>MANDSFCLEFGDAYARVADSSLSNQTIEIDSLAMETKPLTFFTNANETSINEVVKVVDSLINSQKITKKNVNIVIPDTYTYSQILTMPFLKEKELLSAIKYQADQFIPLPLDQAAIDLDILFEDKKNNNLLVLIVATTQNLIDNVARIIEKVGLIPLSIENELSAVGRLINLINQNHSLTQSSLLLNLGSFSTSIYFYNRQKNLISYIHNFKIGFDLFSREVQVNFNLNKQKADEALKSIGFGKNGSLDLGQILKPAFSEFIGEVEKFSISVKEKENITNALPILSFNLSDEIYLFNQSLKTQLGMEAGLLDISTLIRKNNNSEIFKQHQSSYISVVAGNIK</sequence>
<reference evidence="2" key="1">
    <citation type="submission" date="2017-09" db="EMBL/GenBank/DDBJ databases">
        <title>Depth-based differentiation of microbial function through sediment-hosted aquifers and enrichment of novel symbionts in the deep terrestrial subsurface.</title>
        <authorList>
            <person name="Probst A.J."/>
            <person name="Ladd B."/>
            <person name="Jarett J.K."/>
            <person name="Geller-Mcgrath D.E."/>
            <person name="Sieber C.M.K."/>
            <person name="Emerson J.B."/>
            <person name="Anantharaman K."/>
            <person name="Thomas B.C."/>
            <person name="Malmstrom R."/>
            <person name="Stieglmeier M."/>
            <person name="Klingl A."/>
            <person name="Woyke T."/>
            <person name="Ryan C.M."/>
            <person name="Banfield J.F."/>
        </authorList>
    </citation>
    <scope>NUCLEOTIDE SEQUENCE [LARGE SCALE GENOMIC DNA]</scope>
</reference>
<gene>
    <name evidence="1" type="ORF">CO007_05425</name>
</gene>
<evidence type="ECO:0008006" key="3">
    <source>
        <dbReference type="Google" id="ProtNLM"/>
    </source>
</evidence>
<dbReference type="PANTHER" id="PTHR32432:SF3">
    <property type="entry name" value="ETHANOLAMINE UTILIZATION PROTEIN EUTJ"/>
    <property type="match status" value="1"/>
</dbReference>
<comment type="caution">
    <text evidence="1">The sequence shown here is derived from an EMBL/GenBank/DDBJ whole genome shotgun (WGS) entry which is preliminary data.</text>
</comment>
<organism evidence="1 2">
    <name type="scientific">Candidatus Roizmanbacteria bacterium CG_4_8_14_3_um_filter_36_10</name>
    <dbReference type="NCBI Taxonomy" id="1974834"/>
    <lineage>
        <taxon>Bacteria</taxon>
        <taxon>Candidatus Roizmaniibacteriota</taxon>
    </lineage>
</organism>